<dbReference type="AlphaFoldDB" id="A0A8X6LST6"/>
<evidence type="ECO:0000313" key="2">
    <source>
        <dbReference type="EMBL" id="GFR19372.1"/>
    </source>
</evidence>
<name>A0A8X6LST6_TRICU</name>
<feature type="region of interest" description="Disordered" evidence="1">
    <location>
        <begin position="1"/>
        <end position="21"/>
    </location>
</feature>
<keyword evidence="3" id="KW-1185">Reference proteome</keyword>
<comment type="caution">
    <text evidence="2">The sequence shown here is derived from an EMBL/GenBank/DDBJ whole genome shotgun (WGS) entry which is preliminary data.</text>
</comment>
<sequence length="111" mass="12533">MSHVSRRGGHEENPIGGVHKSPTFRWGRQGLQSSRNAYRLKDLLAYRVAETVACWPFRSHGKEICVVVITFATDHLGLLCCIRSQQTGGRCPSYDLGKSSRFRQHVSSFKE</sequence>
<protein>
    <submittedName>
        <fullName evidence="2">Uncharacterized protein</fullName>
    </submittedName>
</protein>
<dbReference type="Proteomes" id="UP000887116">
    <property type="component" value="Unassembled WGS sequence"/>
</dbReference>
<gene>
    <name evidence="2" type="ORF">TNCT_722901</name>
</gene>
<organism evidence="2 3">
    <name type="scientific">Trichonephila clavata</name>
    <name type="common">Joro spider</name>
    <name type="synonym">Nephila clavata</name>
    <dbReference type="NCBI Taxonomy" id="2740835"/>
    <lineage>
        <taxon>Eukaryota</taxon>
        <taxon>Metazoa</taxon>
        <taxon>Ecdysozoa</taxon>
        <taxon>Arthropoda</taxon>
        <taxon>Chelicerata</taxon>
        <taxon>Arachnida</taxon>
        <taxon>Araneae</taxon>
        <taxon>Araneomorphae</taxon>
        <taxon>Entelegynae</taxon>
        <taxon>Araneoidea</taxon>
        <taxon>Nephilidae</taxon>
        <taxon>Trichonephila</taxon>
    </lineage>
</organism>
<accession>A0A8X6LST6</accession>
<evidence type="ECO:0000256" key="1">
    <source>
        <dbReference type="SAM" id="MobiDB-lite"/>
    </source>
</evidence>
<proteinExistence type="predicted"/>
<evidence type="ECO:0000313" key="3">
    <source>
        <dbReference type="Proteomes" id="UP000887116"/>
    </source>
</evidence>
<dbReference type="EMBL" id="BMAO01007911">
    <property type="protein sequence ID" value="GFR19372.1"/>
    <property type="molecule type" value="Genomic_DNA"/>
</dbReference>
<reference evidence="2" key="1">
    <citation type="submission" date="2020-07" db="EMBL/GenBank/DDBJ databases">
        <title>Multicomponent nature underlies the extraordinary mechanical properties of spider dragline silk.</title>
        <authorList>
            <person name="Kono N."/>
            <person name="Nakamura H."/>
            <person name="Mori M."/>
            <person name="Yoshida Y."/>
            <person name="Ohtoshi R."/>
            <person name="Malay A.D."/>
            <person name="Moran D.A.P."/>
            <person name="Tomita M."/>
            <person name="Numata K."/>
            <person name="Arakawa K."/>
        </authorList>
    </citation>
    <scope>NUCLEOTIDE SEQUENCE</scope>
</reference>